<dbReference type="GeneID" id="25319552"/>
<organism evidence="3 4">
    <name type="scientific">Rasamsonia emersonii (strain ATCC 16479 / CBS 393.64 / IMI 116815)</name>
    <dbReference type="NCBI Taxonomy" id="1408163"/>
    <lineage>
        <taxon>Eukaryota</taxon>
        <taxon>Fungi</taxon>
        <taxon>Dikarya</taxon>
        <taxon>Ascomycota</taxon>
        <taxon>Pezizomycotina</taxon>
        <taxon>Eurotiomycetes</taxon>
        <taxon>Eurotiomycetidae</taxon>
        <taxon>Eurotiales</taxon>
        <taxon>Trichocomaceae</taxon>
        <taxon>Rasamsonia</taxon>
    </lineage>
</organism>
<dbReference type="AlphaFoldDB" id="A0A0F4YKK2"/>
<name>A0A0F4YKK2_RASE3</name>
<feature type="domain" description="PH" evidence="2">
    <location>
        <begin position="232"/>
        <end position="355"/>
    </location>
</feature>
<accession>A0A0F4YKK2</accession>
<proteinExistence type="predicted"/>
<dbReference type="InterPro" id="IPR001849">
    <property type="entry name" value="PH_domain"/>
</dbReference>
<feature type="compositionally biased region" description="Polar residues" evidence="1">
    <location>
        <begin position="468"/>
        <end position="495"/>
    </location>
</feature>
<feature type="compositionally biased region" description="Basic and acidic residues" evidence="1">
    <location>
        <begin position="458"/>
        <end position="467"/>
    </location>
</feature>
<dbReference type="SUPFAM" id="SSF50729">
    <property type="entry name" value="PH domain-like"/>
    <property type="match status" value="1"/>
</dbReference>
<dbReference type="OrthoDB" id="1749473at2759"/>
<dbReference type="PROSITE" id="PS50003">
    <property type="entry name" value="PH_DOMAIN"/>
    <property type="match status" value="1"/>
</dbReference>
<feature type="compositionally biased region" description="Polar residues" evidence="1">
    <location>
        <begin position="205"/>
        <end position="216"/>
    </location>
</feature>
<keyword evidence="4" id="KW-1185">Reference proteome</keyword>
<feature type="compositionally biased region" description="Low complexity" evidence="1">
    <location>
        <begin position="102"/>
        <end position="130"/>
    </location>
</feature>
<feature type="region of interest" description="Disordered" evidence="1">
    <location>
        <begin position="390"/>
        <end position="628"/>
    </location>
</feature>
<feature type="region of interest" description="Disordered" evidence="1">
    <location>
        <begin position="1"/>
        <end position="162"/>
    </location>
</feature>
<dbReference type="EMBL" id="LASV01000421">
    <property type="protein sequence ID" value="KKA18754.1"/>
    <property type="molecule type" value="Genomic_DNA"/>
</dbReference>
<feature type="compositionally biased region" description="Polar residues" evidence="1">
    <location>
        <begin position="582"/>
        <end position="599"/>
    </location>
</feature>
<feature type="compositionally biased region" description="Basic and acidic residues" evidence="1">
    <location>
        <begin position="521"/>
        <end position="533"/>
    </location>
</feature>
<dbReference type="Proteomes" id="UP000053958">
    <property type="component" value="Unassembled WGS sequence"/>
</dbReference>
<feature type="compositionally biased region" description="Polar residues" evidence="1">
    <location>
        <begin position="131"/>
        <end position="142"/>
    </location>
</feature>
<comment type="caution">
    <text evidence="3">The sequence shown here is derived from an EMBL/GenBank/DDBJ whole genome shotgun (WGS) entry which is preliminary data.</text>
</comment>
<gene>
    <name evidence="3" type="ORF">T310_7276</name>
</gene>
<feature type="non-terminal residue" evidence="3">
    <location>
        <position position="628"/>
    </location>
</feature>
<evidence type="ECO:0000256" key="1">
    <source>
        <dbReference type="SAM" id="MobiDB-lite"/>
    </source>
</evidence>
<feature type="compositionally biased region" description="Low complexity" evidence="1">
    <location>
        <begin position="442"/>
        <end position="456"/>
    </location>
</feature>
<evidence type="ECO:0000259" key="2">
    <source>
        <dbReference type="PROSITE" id="PS50003"/>
    </source>
</evidence>
<sequence length="628" mass="68667">MDAQHSPRSAIPRRGPPLAPIRTDLPRPVHDSPVLQKPRPQRPRPNDAGHGSAERVPLQSPHPKRQSSKTNLRSLFTRKKSVRDSKRQNNNLAGVGERRGSATESASAAETPLSPTSTGVTTPTVVASPTIQTRSTGDQSKTPAKKDKQKPLHPVTSTWTPPPLFQAYPQSIKHACLLTPALSADSILRIQAARRNSDAVEETQDGSSQNHASAATSAAKKKKEEKEKRKHERKISGSISKTLWTKKIFILVTSGFLLQYAGEGSFDRLPEKMLRLGPASAAFASDAIPGKPWVLQISQTSYEDGSVAMDSPRGLLSRFGFHSADSRRSTRSFFMVFTNPEEMNSWLVTLRKEIESLGGKKYVPESASDDDDKAPQVYNRPLMVANDLRSRKSSLNDSSHIPGPVQTPTRRSPASSIQRKYSHQEMTNSMNSQMTKAMNRRSMPSSDSLSISTSTTQRDADTIHEYTTHLSGSTPTVSSSQGPSPALSPVQSQSAGPRPRRKTPAASSRNRRSMYSYSETQSDRQVKDVEVPTRPRSLIGDASYLKSPSPLPNFSVPSFSKKFGLSRGSTRSQDQLSDEPVSPTSLPKESQSVARSGVQQEPAGDANASKRRSLVYDSSFIRDPTPSP</sequence>
<dbReference type="RefSeq" id="XP_013325366.1">
    <property type="nucleotide sequence ID" value="XM_013469912.1"/>
</dbReference>
<feature type="compositionally biased region" description="Polar residues" evidence="1">
    <location>
        <begin position="406"/>
        <end position="436"/>
    </location>
</feature>
<feature type="region of interest" description="Disordered" evidence="1">
    <location>
        <begin position="198"/>
        <end position="235"/>
    </location>
</feature>
<protein>
    <recommendedName>
        <fullName evidence="2">PH domain-containing protein</fullName>
    </recommendedName>
</protein>
<reference evidence="3 4" key="1">
    <citation type="submission" date="2015-04" db="EMBL/GenBank/DDBJ databases">
        <authorList>
            <person name="Heijne W.H."/>
            <person name="Fedorova N.D."/>
            <person name="Nierman W.C."/>
            <person name="Vollebregt A.W."/>
            <person name="Zhao Z."/>
            <person name="Wu L."/>
            <person name="Kumar M."/>
            <person name="Stam H."/>
            <person name="van den Berg M.A."/>
            <person name="Pel H.J."/>
        </authorList>
    </citation>
    <scope>NUCLEOTIDE SEQUENCE [LARGE SCALE GENOMIC DNA]</scope>
    <source>
        <strain evidence="3 4">CBS 393.64</strain>
    </source>
</reference>
<dbReference type="STRING" id="1408163.A0A0F4YKK2"/>
<evidence type="ECO:0000313" key="3">
    <source>
        <dbReference type="EMBL" id="KKA18754.1"/>
    </source>
</evidence>
<evidence type="ECO:0000313" key="4">
    <source>
        <dbReference type="Proteomes" id="UP000053958"/>
    </source>
</evidence>